<evidence type="ECO:0000256" key="8">
    <source>
        <dbReference type="ARBA" id="ARBA00038436"/>
    </source>
</evidence>
<feature type="transmembrane region" description="Helical" evidence="9">
    <location>
        <begin position="6"/>
        <end position="28"/>
    </location>
</feature>
<dbReference type="GO" id="GO:0015740">
    <property type="term" value="P:C4-dicarboxylate transport"/>
    <property type="evidence" value="ECO:0007669"/>
    <property type="project" value="TreeGrafter"/>
</dbReference>
<comment type="similarity">
    <text evidence="8 9">Belongs to the TRAP transporter small permease family.</text>
</comment>
<comment type="subunit">
    <text evidence="9">The complex comprises the extracytoplasmic solute receptor protein and the two transmembrane proteins.</text>
</comment>
<dbReference type="EMBL" id="PYGJ01000025">
    <property type="protein sequence ID" value="PSL15388.1"/>
    <property type="molecule type" value="Genomic_DNA"/>
</dbReference>
<keyword evidence="3" id="KW-1003">Cell membrane</keyword>
<evidence type="ECO:0000256" key="2">
    <source>
        <dbReference type="ARBA" id="ARBA00022448"/>
    </source>
</evidence>
<reference evidence="11 12" key="1">
    <citation type="submission" date="2018-03" db="EMBL/GenBank/DDBJ databases">
        <title>Genomic Encyclopedia of Archaeal and Bacterial Type Strains, Phase II (KMG-II): from individual species to whole genera.</title>
        <authorList>
            <person name="Goeker M."/>
        </authorList>
    </citation>
    <scope>NUCLEOTIDE SEQUENCE [LARGE SCALE GENOMIC DNA]</scope>
    <source>
        <strain evidence="11 12">DSM 100673</strain>
    </source>
</reference>
<protein>
    <recommendedName>
        <fullName evidence="9">TRAP transporter small permease protein</fullName>
    </recommendedName>
</protein>
<feature type="transmembrane region" description="Helical" evidence="9">
    <location>
        <begin position="49"/>
        <end position="67"/>
    </location>
</feature>
<evidence type="ECO:0000256" key="3">
    <source>
        <dbReference type="ARBA" id="ARBA00022475"/>
    </source>
</evidence>
<evidence type="ECO:0000256" key="9">
    <source>
        <dbReference type="RuleBase" id="RU369079"/>
    </source>
</evidence>
<feature type="transmembrane region" description="Helical" evidence="9">
    <location>
        <begin position="87"/>
        <end position="109"/>
    </location>
</feature>
<evidence type="ECO:0000256" key="6">
    <source>
        <dbReference type="ARBA" id="ARBA00022989"/>
    </source>
</evidence>
<evidence type="ECO:0000313" key="12">
    <source>
        <dbReference type="Proteomes" id="UP000240418"/>
    </source>
</evidence>
<dbReference type="InterPro" id="IPR055348">
    <property type="entry name" value="DctQ"/>
</dbReference>
<keyword evidence="5 9" id="KW-0812">Transmembrane</keyword>
<dbReference type="Pfam" id="PF04290">
    <property type="entry name" value="DctQ"/>
    <property type="match status" value="1"/>
</dbReference>
<comment type="function">
    <text evidence="9">Part of the tripartite ATP-independent periplasmic (TRAP) transport system.</text>
</comment>
<dbReference type="OrthoDB" id="7843639at2"/>
<dbReference type="GO" id="GO:0005886">
    <property type="term" value="C:plasma membrane"/>
    <property type="evidence" value="ECO:0007669"/>
    <property type="project" value="UniProtKB-SubCell"/>
</dbReference>
<evidence type="ECO:0000259" key="10">
    <source>
        <dbReference type="Pfam" id="PF04290"/>
    </source>
</evidence>
<dbReference type="RefSeq" id="WP_106610518.1">
    <property type="nucleotide sequence ID" value="NZ_PYGJ01000025.1"/>
</dbReference>
<dbReference type="InterPro" id="IPR007387">
    <property type="entry name" value="TRAP_DctQ"/>
</dbReference>
<proteinExistence type="inferred from homology"/>
<feature type="transmembrane region" description="Helical" evidence="9">
    <location>
        <begin position="121"/>
        <end position="144"/>
    </location>
</feature>
<keyword evidence="4 9" id="KW-0997">Cell inner membrane</keyword>
<keyword evidence="2 9" id="KW-0813">Transport</keyword>
<evidence type="ECO:0000256" key="1">
    <source>
        <dbReference type="ARBA" id="ARBA00004429"/>
    </source>
</evidence>
<sequence length="164" mass="18236">MLGTLINRFCFGLRILLGLMMGLLAIPVAMQVISRYTGIIPTFLWTEELATFLFVWIVMIGSVIAVWDGTHFDVRITPDATTPAFRLLQNGIVHVSIMAFGALFLFYGIEYAEFGGKQRSVMMRANLIITHVSVPIAGGLWLLLAGYRFSEAVAQFLNRESLSS</sequence>
<comment type="subcellular location">
    <subcellularLocation>
        <location evidence="1 9">Cell inner membrane</location>
        <topology evidence="1 9">Multi-pass membrane protein</topology>
    </subcellularLocation>
</comment>
<dbReference type="AlphaFoldDB" id="A0A2P8F117"/>
<name>A0A2P8F117_9RHOB</name>
<evidence type="ECO:0000313" key="11">
    <source>
        <dbReference type="EMBL" id="PSL15388.1"/>
    </source>
</evidence>
<dbReference type="PANTHER" id="PTHR35011:SF2">
    <property type="entry name" value="2,3-DIKETO-L-GULONATE TRAP TRANSPORTER SMALL PERMEASE PROTEIN YIAM"/>
    <property type="match status" value="1"/>
</dbReference>
<comment type="caution">
    <text evidence="11">The sequence shown here is derived from an EMBL/GenBank/DDBJ whole genome shotgun (WGS) entry which is preliminary data.</text>
</comment>
<accession>A0A2P8F117</accession>
<evidence type="ECO:0000256" key="7">
    <source>
        <dbReference type="ARBA" id="ARBA00023136"/>
    </source>
</evidence>
<keyword evidence="12" id="KW-1185">Reference proteome</keyword>
<organism evidence="11 12">
    <name type="scientific">Shimia abyssi</name>
    <dbReference type="NCBI Taxonomy" id="1662395"/>
    <lineage>
        <taxon>Bacteria</taxon>
        <taxon>Pseudomonadati</taxon>
        <taxon>Pseudomonadota</taxon>
        <taxon>Alphaproteobacteria</taxon>
        <taxon>Rhodobacterales</taxon>
        <taxon>Roseobacteraceae</taxon>
    </lineage>
</organism>
<evidence type="ECO:0000256" key="4">
    <source>
        <dbReference type="ARBA" id="ARBA00022519"/>
    </source>
</evidence>
<keyword evidence="6 9" id="KW-1133">Transmembrane helix</keyword>
<dbReference type="GO" id="GO:0022857">
    <property type="term" value="F:transmembrane transporter activity"/>
    <property type="evidence" value="ECO:0007669"/>
    <property type="project" value="UniProtKB-UniRule"/>
</dbReference>
<keyword evidence="7 9" id="KW-0472">Membrane</keyword>
<dbReference type="PANTHER" id="PTHR35011">
    <property type="entry name" value="2,3-DIKETO-L-GULONATE TRAP TRANSPORTER SMALL PERMEASE PROTEIN YIAM"/>
    <property type="match status" value="1"/>
</dbReference>
<evidence type="ECO:0000256" key="5">
    <source>
        <dbReference type="ARBA" id="ARBA00022692"/>
    </source>
</evidence>
<feature type="domain" description="Tripartite ATP-independent periplasmic transporters DctQ component" evidence="10">
    <location>
        <begin position="25"/>
        <end position="153"/>
    </location>
</feature>
<gene>
    <name evidence="11" type="ORF">CLV88_12533</name>
</gene>
<dbReference type="Proteomes" id="UP000240418">
    <property type="component" value="Unassembled WGS sequence"/>
</dbReference>